<keyword evidence="3" id="KW-1003">Cell membrane</keyword>
<evidence type="ECO:0000256" key="3">
    <source>
        <dbReference type="ARBA" id="ARBA00022475"/>
    </source>
</evidence>
<keyword evidence="6 12" id="KW-0067">ATP-binding</keyword>
<keyword evidence="13" id="KW-1185">Reference proteome</keyword>
<accession>A0A401V2F1</accession>
<keyword evidence="2" id="KW-0813">Transport</keyword>
<feature type="transmembrane region" description="Helical" evidence="9">
    <location>
        <begin position="12"/>
        <end position="34"/>
    </location>
</feature>
<dbReference type="PROSITE" id="PS50893">
    <property type="entry name" value="ABC_TRANSPORTER_2"/>
    <property type="match status" value="1"/>
</dbReference>
<evidence type="ECO:0000256" key="6">
    <source>
        <dbReference type="ARBA" id="ARBA00022840"/>
    </source>
</evidence>
<reference evidence="12 13" key="1">
    <citation type="submission" date="2018-11" db="EMBL/GenBank/DDBJ databases">
        <title>Draft genome sequence of Cellulomonas takizawaensis strain TKZ-21.</title>
        <authorList>
            <person name="Yamamura H."/>
            <person name="Hayashi T."/>
            <person name="Hamada M."/>
            <person name="Serisawa Y."/>
            <person name="Matsuyama K."/>
            <person name="Nakagawa Y."/>
            <person name="Otoguro M."/>
            <person name="Yanagida F."/>
            <person name="Hayakawa M."/>
        </authorList>
    </citation>
    <scope>NUCLEOTIDE SEQUENCE [LARGE SCALE GENOMIC DNA]</scope>
    <source>
        <strain evidence="12 13">TKZ-21</strain>
    </source>
</reference>
<organism evidence="12 13">
    <name type="scientific">Cellulomonas algicola</name>
    <dbReference type="NCBI Taxonomy" id="2071633"/>
    <lineage>
        <taxon>Bacteria</taxon>
        <taxon>Bacillati</taxon>
        <taxon>Actinomycetota</taxon>
        <taxon>Actinomycetes</taxon>
        <taxon>Micrococcales</taxon>
        <taxon>Cellulomonadaceae</taxon>
        <taxon>Cellulomonas</taxon>
    </lineage>
</organism>
<evidence type="ECO:0000313" key="13">
    <source>
        <dbReference type="Proteomes" id="UP000288246"/>
    </source>
</evidence>
<dbReference type="InterPro" id="IPR011527">
    <property type="entry name" value="ABC1_TM_dom"/>
</dbReference>
<dbReference type="PANTHER" id="PTHR43394">
    <property type="entry name" value="ATP-DEPENDENT PERMEASE MDL1, MITOCHONDRIAL"/>
    <property type="match status" value="1"/>
</dbReference>
<dbReference type="Pfam" id="PF00005">
    <property type="entry name" value="ABC_tran"/>
    <property type="match status" value="1"/>
</dbReference>
<evidence type="ECO:0000256" key="7">
    <source>
        <dbReference type="ARBA" id="ARBA00022989"/>
    </source>
</evidence>
<dbReference type="InterPro" id="IPR036640">
    <property type="entry name" value="ABC1_TM_sf"/>
</dbReference>
<evidence type="ECO:0000259" key="10">
    <source>
        <dbReference type="PROSITE" id="PS50893"/>
    </source>
</evidence>
<dbReference type="Gene3D" id="1.20.1560.10">
    <property type="entry name" value="ABC transporter type 1, transmembrane domain"/>
    <property type="match status" value="1"/>
</dbReference>
<dbReference type="PROSITE" id="PS00211">
    <property type="entry name" value="ABC_TRANSPORTER_1"/>
    <property type="match status" value="1"/>
</dbReference>
<feature type="transmembrane region" description="Helical" evidence="9">
    <location>
        <begin position="127"/>
        <end position="151"/>
    </location>
</feature>
<dbReference type="Gene3D" id="3.40.50.300">
    <property type="entry name" value="P-loop containing nucleotide triphosphate hydrolases"/>
    <property type="match status" value="1"/>
</dbReference>
<proteinExistence type="predicted"/>
<feature type="transmembrane region" description="Helical" evidence="9">
    <location>
        <begin position="157"/>
        <end position="180"/>
    </location>
</feature>
<evidence type="ECO:0000256" key="5">
    <source>
        <dbReference type="ARBA" id="ARBA00022741"/>
    </source>
</evidence>
<dbReference type="EMBL" id="BHYL01000231">
    <property type="protein sequence ID" value="GCD21085.1"/>
    <property type="molecule type" value="Genomic_DNA"/>
</dbReference>
<keyword evidence="5" id="KW-0547">Nucleotide-binding</keyword>
<dbReference type="InterPro" id="IPR003439">
    <property type="entry name" value="ABC_transporter-like_ATP-bd"/>
</dbReference>
<dbReference type="Proteomes" id="UP000288246">
    <property type="component" value="Unassembled WGS sequence"/>
</dbReference>
<dbReference type="RefSeq" id="WP_124343594.1">
    <property type="nucleotide sequence ID" value="NZ_BHYL01000231.1"/>
</dbReference>
<dbReference type="InterPro" id="IPR027417">
    <property type="entry name" value="P-loop_NTPase"/>
</dbReference>
<evidence type="ECO:0000313" key="12">
    <source>
        <dbReference type="EMBL" id="GCD21085.1"/>
    </source>
</evidence>
<dbReference type="InterPro" id="IPR039421">
    <property type="entry name" value="Type_1_exporter"/>
</dbReference>
<dbReference type="FunFam" id="3.40.50.300:FF:000854">
    <property type="entry name" value="Multidrug ABC transporter ATP-binding protein"/>
    <property type="match status" value="1"/>
</dbReference>
<gene>
    <name evidence="12" type="ORF">CTKZ_26470</name>
</gene>
<dbReference type="InterPro" id="IPR017871">
    <property type="entry name" value="ABC_transporter-like_CS"/>
</dbReference>
<evidence type="ECO:0000256" key="8">
    <source>
        <dbReference type="ARBA" id="ARBA00023136"/>
    </source>
</evidence>
<dbReference type="GO" id="GO:0016887">
    <property type="term" value="F:ATP hydrolysis activity"/>
    <property type="evidence" value="ECO:0007669"/>
    <property type="project" value="InterPro"/>
</dbReference>
<evidence type="ECO:0000256" key="9">
    <source>
        <dbReference type="SAM" id="Phobius"/>
    </source>
</evidence>
<dbReference type="AlphaFoldDB" id="A0A401V2F1"/>
<dbReference type="GO" id="GO:0005524">
    <property type="term" value="F:ATP binding"/>
    <property type="evidence" value="ECO:0007669"/>
    <property type="project" value="UniProtKB-KW"/>
</dbReference>
<feature type="domain" description="ABC transmembrane type-1" evidence="11">
    <location>
        <begin position="18"/>
        <end position="300"/>
    </location>
</feature>
<feature type="transmembrane region" description="Helical" evidence="9">
    <location>
        <begin position="237"/>
        <end position="259"/>
    </location>
</feature>
<dbReference type="OrthoDB" id="9806127at2"/>
<dbReference type="Pfam" id="PF00664">
    <property type="entry name" value="ABC_membrane"/>
    <property type="match status" value="1"/>
</dbReference>
<sequence length="581" mass="62636">MLVTLLRHHLRPYRSAVVAVVVLQLVQTLATLYLPSLNARIIDDGVATGDTTQILRLGGVMLAVSLVQVVCAVAAVYFGAKAAMAFGRDVRGRLFGHVQTFSAQEIGHFGAPTLITRTTNDVQQVQMVVLFTFTLMIVAPIMLVGGVVMALQEDVGLSGILLFAVPVLAAVIAAIVVRMVPYFRSMQKRIDAINRVLREQITGIRVVRAFVREERESQRFAAANTDLFDTSLRVGRLMALMFPAVMLVLNVTSVGVLWFGGQRVDAGEMQIGALTAFLSYIAYILVAVMMSTMMFVMFPRAVVSAERIGEVLSTTTSVEPPAKPVGLPVGPTSRPGLVELRGVEFRYPGAEQAVLHGVDLVAEPGRTTAIIGSTGSGKTTLLNLVPRLFDATGGAVLLDGVDVRDLDPDVLWTQIGLVPQKPYLFSGTVRSNLEFGRPGATDDELWHALEVAQARGFVEELADGLDAPISQGGTNVSGGQRQRLAIARALVRRPHVYLFDDSFSALDYATDAALRAALVPETRDATVLVVAQRVATIRHADRIVVLEEGAVVGVGTHHELLETSETYREIVYSQVSAEEAA</sequence>
<evidence type="ECO:0000259" key="11">
    <source>
        <dbReference type="PROSITE" id="PS50929"/>
    </source>
</evidence>
<dbReference type="GO" id="GO:0015421">
    <property type="term" value="F:ABC-type oligopeptide transporter activity"/>
    <property type="evidence" value="ECO:0007669"/>
    <property type="project" value="TreeGrafter"/>
</dbReference>
<feature type="transmembrane region" description="Helical" evidence="9">
    <location>
        <begin position="271"/>
        <end position="298"/>
    </location>
</feature>
<dbReference type="SUPFAM" id="SSF52540">
    <property type="entry name" value="P-loop containing nucleoside triphosphate hydrolases"/>
    <property type="match status" value="1"/>
</dbReference>
<dbReference type="CDD" id="cd18548">
    <property type="entry name" value="ABC_6TM_Tm287_like"/>
    <property type="match status" value="1"/>
</dbReference>
<dbReference type="InterPro" id="IPR003593">
    <property type="entry name" value="AAA+_ATPase"/>
</dbReference>
<comment type="subcellular location">
    <subcellularLocation>
        <location evidence="1">Cell membrane</location>
        <topology evidence="1">Multi-pass membrane protein</topology>
    </subcellularLocation>
</comment>
<evidence type="ECO:0000256" key="1">
    <source>
        <dbReference type="ARBA" id="ARBA00004651"/>
    </source>
</evidence>
<dbReference type="PANTHER" id="PTHR43394:SF1">
    <property type="entry name" value="ATP-BINDING CASSETTE SUB-FAMILY B MEMBER 10, MITOCHONDRIAL"/>
    <property type="match status" value="1"/>
</dbReference>
<dbReference type="PROSITE" id="PS50929">
    <property type="entry name" value="ABC_TM1F"/>
    <property type="match status" value="1"/>
</dbReference>
<feature type="transmembrane region" description="Helical" evidence="9">
    <location>
        <begin position="54"/>
        <end position="78"/>
    </location>
</feature>
<dbReference type="FunFam" id="1.20.1560.10:FF:000040">
    <property type="entry name" value="Multidrug ABC transporter ATP-binding protein"/>
    <property type="match status" value="1"/>
</dbReference>
<evidence type="ECO:0000256" key="4">
    <source>
        <dbReference type="ARBA" id="ARBA00022692"/>
    </source>
</evidence>
<keyword evidence="7 9" id="KW-1133">Transmembrane helix</keyword>
<comment type="caution">
    <text evidence="12">The sequence shown here is derived from an EMBL/GenBank/DDBJ whole genome shotgun (WGS) entry which is preliminary data.</text>
</comment>
<protein>
    <submittedName>
        <fullName evidence="12">Multidrug ABC transporter ATP-binding protein</fullName>
    </submittedName>
</protein>
<dbReference type="SMART" id="SM00382">
    <property type="entry name" value="AAA"/>
    <property type="match status" value="1"/>
</dbReference>
<name>A0A401V2F1_9CELL</name>
<keyword evidence="8 9" id="KW-0472">Membrane</keyword>
<dbReference type="GO" id="GO:0005886">
    <property type="term" value="C:plasma membrane"/>
    <property type="evidence" value="ECO:0007669"/>
    <property type="project" value="UniProtKB-SubCell"/>
</dbReference>
<dbReference type="SUPFAM" id="SSF90123">
    <property type="entry name" value="ABC transporter transmembrane region"/>
    <property type="match status" value="1"/>
</dbReference>
<feature type="domain" description="ABC transporter" evidence="10">
    <location>
        <begin position="338"/>
        <end position="573"/>
    </location>
</feature>
<evidence type="ECO:0000256" key="2">
    <source>
        <dbReference type="ARBA" id="ARBA00022448"/>
    </source>
</evidence>
<keyword evidence="4 9" id="KW-0812">Transmembrane</keyword>